<organism evidence="1">
    <name type="scientific">hydrothermal vent metagenome</name>
    <dbReference type="NCBI Taxonomy" id="652676"/>
    <lineage>
        <taxon>unclassified sequences</taxon>
        <taxon>metagenomes</taxon>
        <taxon>ecological metagenomes</taxon>
    </lineage>
</organism>
<evidence type="ECO:0000313" key="1">
    <source>
        <dbReference type="EMBL" id="CUV10154.1"/>
    </source>
</evidence>
<dbReference type="EMBL" id="FAXC01000369">
    <property type="protein sequence ID" value="CUV10154.1"/>
    <property type="molecule type" value="Genomic_DNA"/>
</dbReference>
<protein>
    <submittedName>
        <fullName evidence="1">Uncharacterized protein</fullName>
    </submittedName>
</protein>
<reference evidence="1" key="1">
    <citation type="submission" date="2015-10" db="EMBL/GenBank/DDBJ databases">
        <authorList>
            <person name="Gilbert D.G."/>
        </authorList>
    </citation>
    <scope>NUCLEOTIDE SEQUENCE</scope>
</reference>
<accession>A0A160VKZ3</accession>
<dbReference type="AlphaFoldDB" id="A0A160VKZ3"/>
<sequence>MVHDNKKKNQPRVSFIDKKYQITPLVWPDPELPYDLESAYQFPNIENRYIFMESTGKCYEASVDPKDYRIDILHTYTLPKLKPTMNLEGIAIFPSGQGLVIIYGDRGSDSRKSTLFTALFNPKSKSFKEVKTLTFDLPQPKKDKRNIADLALKTDGSLWCSATSDPGDDGPFSTFIYELGQFSHAGVFTPTHPDLLKAIMAFDGQKVEAMIFQKDKLVLMTDNENFGSTMNTIRY</sequence>
<name>A0A160VKZ3_9ZZZZ</name>
<gene>
    <name evidence="1" type="ORF">MGWOODY_Mmi179</name>
</gene>
<proteinExistence type="predicted"/>